<protein>
    <recommendedName>
        <fullName evidence="3">pectinesterase</fullName>
        <ecNumber evidence="3">3.1.1.11</ecNumber>
    </recommendedName>
</protein>
<evidence type="ECO:0000313" key="8">
    <source>
        <dbReference type="EMBL" id="KAI3951785.1"/>
    </source>
</evidence>
<dbReference type="PANTHER" id="PTHR31321">
    <property type="entry name" value="ACYL-COA THIOESTER HYDROLASE YBHC-RELATED"/>
    <property type="match status" value="1"/>
</dbReference>
<evidence type="ECO:0000256" key="5">
    <source>
        <dbReference type="ARBA" id="ARBA00023085"/>
    </source>
</evidence>
<dbReference type="EC" id="3.1.1.11" evidence="3"/>
<keyword evidence="5" id="KW-0063">Aspartyl esterase</keyword>
<dbReference type="Gene3D" id="2.160.20.10">
    <property type="entry name" value="Single-stranded right-handed beta-helix, Pectin lyase-like"/>
    <property type="match status" value="1"/>
</dbReference>
<dbReference type="InterPro" id="IPR000070">
    <property type="entry name" value="Pectinesterase_cat"/>
</dbReference>
<dbReference type="PANTHER" id="PTHR31321:SF134">
    <property type="entry name" value="PECTINESTERASE"/>
    <property type="match status" value="1"/>
</dbReference>
<comment type="caution">
    <text evidence="8">The sequence shown here is derived from an EMBL/GenBank/DDBJ whole genome shotgun (WGS) entry which is preliminary data.</text>
</comment>
<feature type="domain" description="Pectinesterase catalytic" evidence="7">
    <location>
        <begin position="153"/>
        <end position="328"/>
    </location>
</feature>
<evidence type="ECO:0000256" key="4">
    <source>
        <dbReference type="ARBA" id="ARBA00022801"/>
    </source>
</evidence>
<organism evidence="8 9">
    <name type="scientific">Papaver atlanticum</name>
    <dbReference type="NCBI Taxonomy" id="357466"/>
    <lineage>
        <taxon>Eukaryota</taxon>
        <taxon>Viridiplantae</taxon>
        <taxon>Streptophyta</taxon>
        <taxon>Embryophyta</taxon>
        <taxon>Tracheophyta</taxon>
        <taxon>Spermatophyta</taxon>
        <taxon>Magnoliopsida</taxon>
        <taxon>Ranunculales</taxon>
        <taxon>Papaveraceae</taxon>
        <taxon>Papaveroideae</taxon>
        <taxon>Papaver</taxon>
    </lineage>
</organism>
<gene>
    <name evidence="8" type="ORF">MKW98_013843</name>
</gene>
<comment type="similarity">
    <text evidence="2">Belongs to the pectinesterase family.</text>
</comment>
<feature type="signal peptide" evidence="6">
    <location>
        <begin position="1"/>
        <end position="25"/>
    </location>
</feature>
<sequence>MSSFCSVFLLVLSILFLVCIDVGLALECNYPVVTITVAKLLGEANFTSIQEAISYIPINNTQWSRILVQAGNYSEQVEVDRPCIILEGDVHGGTTIKFNARDTPLESPTFYLTQQAENFVAKRINFKNTFNYAKYRLDGYNRTMNGKWGMNDPEIKPAVAALVMGDKASFYYCNFYGVQDTLWDQQGRHFYQNCRIEGLCDFIWGNAQSYYENCDLVSQGAGYITAQGRDTEDETTGFVFHGGTVTGIGPTYLGRAYRSHSRVIFHNTTFDHIIHPSGWHAWNYKGHEANFTYAEIDCNAGLNKTGKGMEKTLADTDIPKFTTYSFINNPEQWMNNQPH</sequence>
<dbReference type="EMBL" id="JAJJMB010002379">
    <property type="protein sequence ID" value="KAI3951785.1"/>
    <property type="molecule type" value="Genomic_DNA"/>
</dbReference>
<reference evidence="8" key="1">
    <citation type="submission" date="2022-04" db="EMBL/GenBank/DDBJ databases">
        <title>A functionally conserved STORR gene fusion in Papaver species that diverged 16.8 million years ago.</title>
        <authorList>
            <person name="Catania T."/>
        </authorList>
    </citation>
    <scope>NUCLEOTIDE SEQUENCE</scope>
    <source>
        <strain evidence="8">S-188037</strain>
    </source>
</reference>
<dbReference type="GO" id="GO:0042545">
    <property type="term" value="P:cell wall modification"/>
    <property type="evidence" value="ECO:0007669"/>
    <property type="project" value="InterPro"/>
</dbReference>
<keyword evidence="6" id="KW-0732">Signal</keyword>
<evidence type="ECO:0000256" key="3">
    <source>
        <dbReference type="ARBA" id="ARBA00013229"/>
    </source>
</evidence>
<evidence type="ECO:0000256" key="6">
    <source>
        <dbReference type="SAM" id="SignalP"/>
    </source>
</evidence>
<feature type="domain" description="Pectinesterase catalytic" evidence="7">
    <location>
        <begin position="35"/>
        <end position="130"/>
    </location>
</feature>
<name>A0AAD4XUK2_9MAGN</name>
<dbReference type="GO" id="GO:0030599">
    <property type="term" value="F:pectinesterase activity"/>
    <property type="evidence" value="ECO:0007669"/>
    <property type="project" value="UniProtKB-EC"/>
</dbReference>
<dbReference type="AlphaFoldDB" id="A0AAD4XUK2"/>
<accession>A0AAD4XUK2</accession>
<proteinExistence type="inferred from homology"/>
<dbReference type="GO" id="GO:0045490">
    <property type="term" value="P:pectin catabolic process"/>
    <property type="evidence" value="ECO:0007669"/>
    <property type="project" value="TreeGrafter"/>
</dbReference>
<dbReference type="InterPro" id="IPR011050">
    <property type="entry name" value="Pectin_lyase_fold/virulence"/>
</dbReference>
<evidence type="ECO:0000256" key="1">
    <source>
        <dbReference type="ARBA" id="ARBA00005184"/>
    </source>
</evidence>
<dbReference type="Pfam" id="PF01095">
    <property type="entry name" value="Pectinesterase"/>
    <property type="match status" value="2"/>
</dbReference>
<dbReference type="Proteomes" id="UP001202328">
    <property type="component" value="Unassembled WGS sequence"/>
</dbReference>
<dbReference type="InterPro" id="IPR012334">
    <property type="entry name" value="Pectin_lyas_fold"/>
</dbReference>
<evidence type="ECO:0000259" key="7">
    <source>
        <dbReference type="Pfam" id="PF01095"/>
    </source>
</evidence>
<comment type="pathway">
    <text evidence="1">Glycan metabolism; pectin degradation; 2-dehydro-3-deoxy-D-gluconate from pectin: step 1/5.</text>
</comment>
<evidence type="ECO:0000313" key="9">
    <source>
        <dbReference type="Proteomes" id="UP001202328"/>
    </source>
</evidence>
<keyword evidence="9" id="KW-1185">Reference proteome</keyword>
<evidence type="ECO:0000256" key="2">
    <source>
        <dbReference type="ARBA" id="ARBA00008891"/>
    </source>
</evidence>
<dbReference type="SUPFAM" id="SSF51126">
    <property type="entry name" value="Pectin lyase-like"/>
    <property type="match status" value="1"/>
</dbReference>
<keyword evidence="4" id="KW-0378">Hydrolase</keyword>
<feature type="chain" id="PRO_5042034270" description="pectinesterase" evidence="6">
    <location>
        <begin position="26"/>
        <end position="339"/>
    </location>
</feature>